<organism evidence="1 2">
    <name type="scientific">Vibrio jasicida</name>
    <dbReference type="NCBI Taxonomy" id="766224"/>
    <lineage>
        <taxon>Bacteria</taxon>
        <taxon>Pseudomonadati</taxon>
        <taxon>Pseudomonadota</taxon>
        <taxon>Gammaproteobacteria</taxon>
        <taxon>Vibrionales</taxon>
        <taxon>Vibrionaceae</taxon>
        <taxon>Vibrio</taxon>
    </lineage>
</organism>
<evidence type="ECO:0000313" key="2">
    <source>
        <dbReference type="Proteomes" id="UP001295462"/>
    </source>
</evidence>
<proteinExistence type="predicted"/>
<name>A0AAU9QN82_9VIBR</name>
<gene>
    <name evidence="1" type="ORF">THF1A12_20437</name>
</gene>
<sequence length="58" mass="6773">MYVILRDIAHKLLLPFVFIQKRLATADNYQAPIITGSNFSDLQCEFHPKIIENHKDMN</sequence>
<comment type="caution">
    <text evidence="1">The sequence shown here is derived from an EMBL/GenBank/DDBJ whole genome shotgun (WGS) entry which is preliminary data.</text>
</comment>
<reference evidence="1" key="1">
    <citation type="submission" date="2022-01" db="EMBL/GenBank/DDBJ databases">
        <authorList>
            <person name="Lagorce A."/>
        </authorList>
    </citation>
    <scope>NUCLEOTIDE SEQUENCE</scope>
    <source>
        <strain evidence="1">Th15_F1_A12</strain>
    </source>
</reference>
<dbReference type="EMBL" id="CAKMUD010000072">
    <property type="protein sequence ID" value="CAH1587824.1"/>
    <property type="molecule type" value="Genomic_DNA"/>
</dbReference>
<protein>
    <submittedName>
        <fullName evidence="1">Uncharacterized protein</fullName>
    </submittedName>
</protein>
<evidence type="ECO:0000313" key="1">
    <source>
        <dbReference type="EMBL" id="CAH1587824.1"/>
    </source>
</evidence>
<dbReference type="Proteomes" id="UP001295462">
    <property type="component" value="Unassembled WGS sequence"/>
</dbReference>
<dbReference type="AlphaFoldDB" id="A0AAU9QN82"/>
<accession>A0AAU9QN82</accession>